<accession>A0A152A7D6</accession>
<evidence type="ECO:0000313" key="3">
    <source>
        <dbReference type="EMBL" id="KYR02138.1"/>
    </source>
</evidence>
<dbReference type="EMBL" id="LODT01000004">
    <property type="protein sequence ID" value="KYR02138.1"/>
    <property type="molecule type" value="Genomic_DNA"/>
</dbReference>
<dbReference type="Pfam" id="PF09725">
    <property type="entry name" value="Fra10Ac1"/>
    <property type="match status" value="1"/>
</dbReference>
<dbReference type="InterPro" id="IPR019129">
    <property type="entry name" value="Folate-sensitive_fs_Fra10Ac1"/>
</dbReference>
<feature type="coiled-coil region" evidence="1">
    <location>
        <begin position="34"/>
        <end position="68"/>
    </location>
</feature>
<gene>
    <name evidence="3" type="ORF">DLAC_00938</name>
</gene>
<organism evidence="3 4">
    <name type="scientific">Tieghemostelium lacteum</name>
    <name type="common">Slime mold</name>
    <name type="synonym">Dictyostelium lacteum</name>
    <dbReference type="NCBI Taxonomy" id="361077"/>
    <lineage>
        <taxon>Eukaryota</taxon>
        <taxon>Amoebozoa</taxon>
        <taxon>Evosea</taxon>
        <taxon>Eumycetozoa</taxon>
        <taxon>Dictyostelia</taxon>
        <taxon>Dictyosteliales</taxon>
        <taxon>Raperosteliaceae</taxon>
        <taxon>Tieghemostelium</taxon>
    </lineage>
</organism>
<feature type="region of interest" description="Disordered" evidence="2">
    <location>
        <begin position="189"/>
        <end position="228"/>
    </location>
</feature>
<evidence type="ECO:0000313" key="4">
    <source>
        <dbReference type="Proteomes" id="UP000076078"/>
    </source>
</evidence>
<dbReference type="InParanoid" id="A0A152A7D6"/>
<feature type="compositionally biased region" description="Polar residues" evidence="2">
    <location>
        <begin position="219"/>
        <end position="228"/>
    </location>
</feature>
<keyword evidence="1" id="KW-0175">Coiled coil</keyword>
<protein>
    <recommendedName>
        <fullName evidence="5">Protein FRA10AC1</fullName>
    </recommendedName>
</protein>
<keyword evidence="4" id="KW-1185">Reference proteome</keyword>
<reference evidence="3 4" key="1">
    <citation type="submission" date="2015-12" db="EMBL/GenBank/DDBJ databases">
        <title>Dictyostelia acquired genes for synthesis and detection of signals that induce cell-type specialization by lateral gene transfer from prokaryotes.</title>
        <authorList>
            <person name="Gloeckner G."/>
            <person name="Schaap P."/>
        </authorList>
    </citation>
    <scope>NUCLEOTIDE SEQUENCE [LARGE SCALE GENOMIC DNA]</scope>
    <source>
        <strain evidence="3 4">TK</strain>
    </source>
</reference>
<comment type="caution">
    <text evidence="3">The sequence shown here is derived from an EMBL/GenBank/DDBJ whole genome shotgun (WGS) entry which is preliminary data.</text>
</comment>
<sequence>MSDKNRENDIIENSLKSKPKHQELMNDYIKYYQTKEEEKKKQQEKDKYKNYKSELDILKEEYRFIRDDDENSDENTLSSNTIDDWKKKISIQYYNRLYREFAIIDLSKYKTNEIGLRWRTESEVINGRGQFTCANRKCELLVNLKPYEVPFTYQEDNTEKTALVKVVLCQDCAKLLNYTNIKKKKKELKQYLKEQQKQQSSKKRKSHPSSDEDDDYHENSLQENTNKN</sequence>
<dbReference type="AlphaFoldDB" id="A0A152A7D6"/>
<evidence type="ECO:0000256" key="2">
    <source>
        <dbReference type="SAM" id="MobiDB-lite"/>
    </source>
</evidence>
<dbReference type="OMA" id="CPTHTEQ"/>
<dbReference type="FunCoup" id="A0A152A7D6">
    <property type="interactions" value="80"/>
</dbReference>
<dbReference type="Proteomes" id="UP000076078">
    <property type="component" value="Unassembled WGS sequence"/>
</dbReference>
<dbReference type="OrthoDB" id="197967at2759"/>
<evidence type="ECO:0008006" key="5">
    <source>
        <dbReference type="Google" id="ProtNLM"/>
    </source>
</evidence>
<dbReference type="STRING" id="361077.A0A152A7D6"/>
<name>A0A152A7D6_TIELA</name>
<evidence type="ECO:0000256" key="1">
    <source>
        <dbReference type="SAM" id="Coils"/>
    </source>
</evidence>
<proteinExistence type="predicted"/>